<reference evidence="2 3" key="1">
    <citation type="journal article" date="2014" name="PLoS Genet.">
        <title>Analysis of the Phlebiopsis gigantea genome, transcriptome and secretome provides insight into its pioneer colonization strategies of wood.</title>
        <authorList>
            <person name="Hori C."/>
            <person name="Ishida T."/>
            <person name="Igarashi K."/>
            <person name="Samejima M."/>
            <person name="Suzuki H."/>
            <person name="Master E."/>
            <person name="Ferreira P."/>
            <person name="Ruiz-Duenas F.J."/>
            <person name="Held B."/>
            <person name="Canessa P."/>
            <person name="Larrondo L.F."/>
            <person name="Schmoll M."/>
            <person name="Druzhinina I.S."/>
            <person name="Kubicek C.P."/>
            <person name="Gaskell J.A."/>
            <person name="Kersten P."/>
            <person name="St John F."/>
            <person name="Glasner J."/>
            <person name="Sabat G."/>
            <person name="Splinter BonDurant S."/>
            <person name="Syed K."/>
            <person name="Yadav J."/>
            <person name="Mgbeahuruike A.C."/>
            <person name="Kovalchuk A."/>
            <person name="Asiegbu F.O."/>
            <person name="Lackner G."/>
            <person name="Hoffmeister D."/>
            <person name="Rencoret J."/>
            <person name="Gutierrez A."/>
            <person name="Sun H."/>
            <person name="Lindquist E."/>
            <person name="Barry K."/>
            <person name="Riley R."/>
            <person name="Grigoriev I.V."/>
            <person name="Henrissat B."/>
            <person name="Kues U."/>
            <person name="Berka R.M."/>
            <person name="Martinez A.T."/>
            <person name="Covert S.F."/>
            <person name="Blanchette R.A."/>
            <person name="Cullen D."/>
        </authorList>
    </citation>
    <scope>NUCLEOTIDE SEQUENCE [LARGE SCALE GENOMIC DNA]</scope>
    <source>
        <strain evidence="2 3">11061_1 CR5-6</strain>
    </source>
</reference>
<protein>
    <submittedName>
        <fullName evidence="2">Uncharacterized protein</fullName>
    </submittedName>
</protein>
<evidence type="ECO:0000313" key="2">
    <source>
        <dbReference type="EMBL" id="KIP07251.1"/>
    </source>
</evidence>
<name>A0A0C3RYK6_PHLG1</name>
<gene>
    <name evidence="2" type="ORF">PHLGIDRAFT_19239</name>
</gene>
<dbReference type="Proteomes" id="UP000053257">
    <property type="component" value="Unassembled WGS sequence"/>
</dbReference>
<keyword evidence="3" id="KW-1185">Reference proteome</keyword>
<keyword evidence="1" id="KW-0732">Signal</keyword>
<dbReference type="AlphaFoldDB" id="A0A0C3RYK6"/>
<evidence type="ECO:0000313" key="3">
    <source>
        <dbReference type="Proteomes" id="UP000053257"/>
    </source>
</evidence>
<evidence type="ECO:0000256" key="1">
    <source>
        <dbReference type="SAM" id="SignalP"/>
    </source>
</evidence>
<feature type="chain" id="PRO_5002169638" evidence="1">
    <location>
        <begin position="19"/>
        <end position="70"/>
    </location>
</feature>
<dbReference type="EMBL" id="KN840501">
    <property type="protein sequence ID" value="KIP07251.1"/>
    <property type="molecule type" value="Genomic_DNA"/>
</dbReference>
<sequence>MQFTVLATLLSVTAVILAQPVPMVAESIPQRRGEPLLARETDIGIWGVAAHTTTSDLENSAEAIGGPEDD</sequence>
<dbReference type="HOGENOM" id="CLU_2758666_0_0_1"/>
<proteinExistence type="predicted"/>
<feature type="signal peptide" evidence="1">
    <location>
        <begin position="1"/>
        <end position="18"/>
    </location>
</feature>
<organism evidence="2 3">
    <name type="scientific">Phlebiopsis gigantea (strain 11061_1 CR5-6)</name>
    <name type="common">White-rot fungus</name>
    <name type="synonym">Peniophora gigantea</name>
    <dbReference type="NCBI Taxonomy" id="745531"/>
    <lineage>
        <taxon>Eukaryota</taxon>
        <taxon>Fungi</taxon>
        <taxon>Dikarya</taxon>
        <taxon>Basidiomycota</taxon>
        <taxon>Agaricomycotina</taxon>
        <taxon>Agaricomycetes</taxon>
        <taxon>Polyporales</taxon>
        <taxon>Phanerochaetaceae</taxon>
        <taxon>Phlebiopsis</taxon>
    </lineage>
</organism>
<accession>A0A0C3RYK6</accession>